<dbReference type="PANTHER" id="PTHR30204:SF69">
    <property type="entry name" value="MERR-FAMILY TRANSCRIPTIONAL REGULATOR"/>
    <property type="match status" value="1"/>
</dbReference>
<dbReference type="SUPFAM" id="SSF46955">
    <property type="entry name" value="Putative DNA-binding domain"/>
    <property type="match status" value="1"/>
</dbReference>
<dbReference type="EMBL" id="QEIT01000050">
    <property type="protein sequence ID" value="PWZ74066.1"/>
    <property type="molecule type" value="Genomic_DNA"/>
</dbReference>
<keyword evidence="2" id="KW-0805">Transcription regulation</keyword>
<keyword evidence="3 5" id="KW-0238">DNA-binding</keyword>
<organism evidence="5 6">
    <name type="scientific">Staphylococcus pseudintermedius</name>
    <dbReference type="NCBI Taxonomy" id="283734"/>
    <lineage>
        <taxon>Bacteria</taxon>
        <taxon>Bacillati</taxon>
        <taxon>Bacillota</taxon>
        <taxon>Bacilli</taxon>
        <taxon>Bacillales</taxon>
        <taxon>Staphylococcaceae</taxon>
        <taxon>Staphylococcus</taxon>
        <taxon>Staphylococcus intermedius group</taxon>
    </lineage>
</organism>
<evidence type="ECO:0000256" key="2">
    <source>
        <dbReference type="ARBA" id="ARBA00023015"/>
    </source>
</evidence>
<evidence type="ECO:0000313" key="6">
    <source>
        <dbReference type="Proteomes" id="UP000246800"/>
    </source>
</evidence>
<dbReference type="InterPro" id="IPR009061">
    <property type="entry name" value="DNA-bd_dom_put_sf"/>
</dbReference>
<dbReference type="SMART" id="SM00422">
    <property type="entry name" value="HTH_MERR"/>
    <property type="match status" value="1"/>
</dbReference>
<evidence type="ECO:0000313" key="5">
    <source>
        <dbReference type="EMBL" id="PWZ74066.1"/>
    </source>
</evidence>
<evidence type="ECO:0000256" key="3">
    <source>
        <dbReference type="ARBA" id="ARBA00023125"/>
    </source>
</evidence>
<dbReference type="PROSITE" id="PS50937">
    <property type="entry name" value="HTH_MERR_2"/>
    <property type="match status" value="1"/>
</dbReference>
<proteinExistence type="predicted"/>
<dbReference type="Pfam" id="PF13411">
    <property type="entry name" value="MerR_1"/>
    <property type="match status" value="1"/>
</dbReference>
<reference evidence="5 6" key="1">
    <citation type="journal article" date="2018" name="Vet. Microbiol.">
        <title>Clonal diversity and geographic distribution of methicillin-resistant Staphylococcus pseudintermedius from Australian animals: Discovery of novel sequence types.</title>
        <authorList>
            <person name="Worthing K.A."/>
            <person name="Abraham S."/>
            <person name="Coombs G.W."/>
            <person name="Pang S."/>
            <person name="Saputra S."/>
            <person name="Jordan D."/>
            <person name="Trott D.J."/>
            <person name="Norris J.M."/>
        </authorList>
    </citation>
    <scope>NUCLEOTIDE SEQUENCE [LARGE SCALE GENOMIC DNA]</scope>
    <source>
        <strain evidence="5 6">ST525 1</strain>
    </source>
</reference>
<dbReference type="PANTHER" id="PTHR30204">
    <property type="entry name" value="REDOX-CYCLING DRUG-SENSING TRANSCRIPTIONAL ACTIVATOR SOXR"/>
    <property type="match status" value="1"/>
</dbReference>
<sequence length="116" mass="14010">MDQYYIEYVSTHCDIPKSKLRYYEKKNILKNIKRDANNKRLYTNDDIEMIKFIKCLSHLNMPLKEIEKNTSMLYQNKIDVKTILVAHLEFLNHQRNLISTHIDLIEQELKKETHSK</sequence>
<evidence type="ECO:0000256" key="1">
    <source>
        <dbReference type="ARBA" id="ARBA00022491"/>
    </source>
</evidence>
<protein>
    <submittedName>
        <fullName evidence="5">MerR family DNA-binding transcriptional regulator</fullName>
    </submittedName>
</protein>
<accession>A0A2P5J9E4</accession>
<keyword evidence="1" id="KW-0678">Repressor</keyword>
<dbReference type="GO" id="GO:0003700">
    <property type="term" value="F:DNA-binding transcription factor activity"/>
    <property type="evidence" value="ECO:0007669"/>
    <property type="project" value="InterPro"/>
</dbReference>
<dbReference type="InterPro" id="IPR000551">
    <property type="entry name" value="MerR-type_HTH_dom"/>
</dbReference>
<comment type="caution">
    <text evidence="5">The sequence shown here is derived from an EMBL/GenBank/DDBJ whole genome shotgun (WGS) entry which is preliminary data.</text>
</comment>
<dbReference type="GO" id="GO:0003677">
    <property type="term" value="F:DNA binding"/>
    <property type="evidence" value="ECO:0007669"/>
    <property type="project" value="UniProtKB-KW"/>
</dbReference>
<name>A0A2P5J9E4_STAPS</name>
<keyword evidence="4" id="KW-0804">Transcription</keyword>
<dbReference type="Gene3D" id="1.10.1660.10">
    <property type="match status" value="1"/>
</dbReference>
<dbReference type="AlphaFoldDB" id="A0A2P5J9E4"/>
<gene>
    <name evidence="5" type="ORF">DD902_09410</name>
</gene>
<evidence type="ECO:0000256" key="4">
    <source>
        <dbReference type="ARBA" id="ARBA00023163"/>
    </source>
</evidence>
<dbReference type="Proteomes" id="UP000246800">
    <property type="component" value="Unassembled WGS sequence"/>
</dbReference>
<dbReference type="RefSeq" id="WP_065353924.1">
    <property type="nucleotide sequence ID" value="NZ_BAAFHX010000001.1"/>
</dbReference>
<dbReference type="InterPro" id="IPR047057">
    <property type="entry name" value="MerR_fam"/>
</dbReference>